<dbReference type="AlphaFoldDB" id="A0A016V675"/>
<name>A0A016V675_9BILA</name>
<accession>A0A016V675</accession>
<organism evidence="1 2">
    <name type="scientific">Ancylostoma ceylanicum</name>
    <dbReference type="NCBI Taxonomy" id="53326"/>
    <lineage>
        <taxon>Eukaryota</taxon>
        <taxon>Metazoa</taxon>
        <taxon>Ecdysozoa</taxon>
        <taxon>Nematoda</taxon>
        <taxon>Chromadorea</taxon>
        <taxon>Rhabditida</taxon>
        <taxon>Rhabditina</taxon>
        <taxon>Rhabditomorpha</taxon>
        <taxon>Strongyloidea</taxon>
        <taxon>Ancylostomatidae</taxon>
        <taxon>Ancylostomatinae</taxon>
        <taxon>Ancylostoma</taxon>
    </lineage>
</organism>
<sequence length="102" mass="11841">MDASFDFRKEVCGGCAYITVSCVSHELDPHPVLSLLISILGLSMMLKRSRRELFDRTSVFLVGKSGKIRCERCDHEDECYVSRDNPVSFSKNWFENIKKKWF</sequence>
<dbReference type="EMBL" id="JARK01001352">
    <property type="protein sequence ID" value="EYC22771.1"/>
    <property type="molecule type" value="Genomic_DNA"/>
</dbReference>
<evidence type="ECO:0000313" key="1">
    <source>
        <dbReference type="EMBL" id="EYC22771.1"/>
    </source>
</evidence>
<reference evidence="2" key="1">
    <citation type="journal article" date="2015" name="Nat. Genet.">
        <title>The genome and transcriptome of the zoonotic hookworm Ancylostoma ceylanicum identify infection-specific gene families.</title>
        <authorList>
            <person name="Schwarz E.M."/>
            <person name="Hu Y."/>
            <person name="Antoshechkin I."/>
            <person name="Miller M.M."/>
            <person name="Sternberg P.W."/>
            <person name="Aroian R.V."/>
        </authorList>
    </citation>
    <scope>NUCLEOTIDE SEQUENCE</scope>
    <source>
        <strain evidence="2">HY135</strain>
    </source>
</reference>
<proteinExistence type="predicted"/>
<protein>
    <submittedName>
        <fullName evidence="1">Uncharacterized protein</fullName>
    </submittedName>
</protein>
<evidence type="ECO:0000313" key="2">
    <source>
        <dbReference type="Proteomes" id="UP000024635"/>
    </source>
</evidence>
<gene>
    <name evidence="1" type="primary">Acey_s0016.g2936</name>
    <name evidence="1" type="ORF">Y032_0016g2936</name>
</gene>
<keyword evidence="2" id="KW-1185">Reference proteome</keyword>
<comment type="caution">
    <text evidence="1">The sequence shown here is derived from an EMBL/GenBank/DDBJ whole genome shotgun (WGS) entry which is preliminary data.</text>
</comment>
<dbReference type="Proteomes" id="UP000024635">
    <property type="component" value="Unassembled WGS sequence"/>
</dbReference>